<dbReference type="EMBL" id="CP042997">
    <property type="protein sequence ID" value="QEH39203.1"/>
    <property type="molecule type" value="Genomic_DNA"/>
</dbReference>
<dbReference type="AlphaFoldDB" id="A0A5B9WFE9"/>
<accession>A0A5B9WFE9</accession>
<evidence type="ECO:0000313" key="4">
    <source>
        <dbReference type="Proteomes" id="UP000324233"/>
    </source>
</evidence>
<evidence type="ECO:0008006" key="5">
    <source>
        <dbReference type="Google" id="ProtNLM"/>
    </source>
</evidence>
<dbReference type="InterPro" id="IPR014718">
    <property type="entry name" value="GH-type_carb-bd"/>
</dbReference>
<feature type="signal peptide" evidence="2">
    <location>
        <begin position="1"/>
        <end position="29"/>
    </location>
</feature>
<proteinExistence type="predicted"/>
<dbReference type="Pfam" id="PF14486">
    <property type="entry name" value="DUF4432"/>
    <property type="match status" value="1"/>
</dbReference>
<name>A0A5B9WFE9_9BACT</name>
<keyword evidence="4" id="KW-1185">Reference proteome</keyword>
<dbReference type="InterPro" id="IPR027839">
    <property type="entry name" value="DUF4432"/>
</dbReference>
<dbReference type="Proteomes" id="UP000324233">
    <property type="component" value="Chromosome"/>
</dbReference>
<feature type="region of interest" description="Disordered" evidence="1">
    <location>
        <begin position="27"/>
        <end position="50"/>
    </location>
</feature>
<dbReference type="KEGG" id="agv:OJF2_78170"/>
<feature type="chain" id="PRO_5023001029" description="DUF4432 domain-containing protein" evidence="2">
    <location>
        <begin position="30"/>
        <end position="453"/>
    </location>
</feature>
<dbReference type="GO" id="GO:0030246">
    <property type="term" value="F:carbohydrate binding"/>
    <property type="evidence" value="ECO:0007669"/>
    <property type="project" value="InterPro"/>
</dbReference>
<evidence type="ECO:0000256" key="1">
    <source>
        <dbReference type="SAM" id="MobiDB-lite"/>
    </source>
</evidence>
<dbReference type="Gene3D" id="2.70.98.10">
    <property type="match status" value="1"/>
</dbReference>
<evidence type="ECO:0000313" key="3">
    <source>
        <dbReference type="EMBL" id="QEH39203.1"/>
    </source>
</evidence>
<dbReference type="RefSeq" id="WP_168222309.1">
    <property type="nucleotide sequence ID" value="NZ_CP042997.1"/>
</dbReference>
<reference evidence="3 4" key="1">
    <citation type="submission" date="2019-08" db="EMBL/GenBank/DDBJ databases">
        <title>Deep-cultivation of Planctomycetes and their phenomic and genomic characterization uncovers novel biology.</title>
        <authorList>
            <person name="Wiegand S."/>
            <person name="Jogler M."/>
            <person name="Boedeker C."/>
            <person name="Pinto D."/>
            <person name="Vollmers J."/>
            <person name="Rivas-Marin E."/>
            <person name="Kohn T."/>
            <person name="Peeters S.H."/>
            <person name="Heuer A."/>
            <person name="Rast P."/>
            <person name="Oberbeckmann S."/>
            <person name="Bunk B."/>
            <person name="Jeske O."/>
            <person name="Meyerdierks A."/>
            <person name="Storesund J.E."/>
            <person name="Kallscheuer N."/>
            <person name="Luecker S."/>
            <person name="Lage O.M."/>
            <person name="Pohl T."/>
            <person name="Merkel B.J."/>
            <person name="Hornburger P."/>
            <person name="Mueller R.-W."/>
            <person name="Bruemmer F."/>
            <person name="Labrenz M."/>
            <person name="Spormann A.M."/>
            <person name="Op den Camp H."/>
            <person name="Overmann J."/>
            <person name="Amann R."/>
            <person name="Jetten M.S.M."/>
            <person name="Mascher T."/>
            <person name="Medema M.H."/>
            <person name="Devos D.P."/>
            <person name="Kaster A.-K."/>
            <person name="Ovreas L."/>
            <person name="Rohde M."/>
            <person name="Galperin M.Y."/>
            <person name="Jogler C."/>
        </authorList>
    </citation>
    <scope>NUCLEOTIDE SEQUENCE [LARGE SCALE GENOMIC DNA]</scope>
    <source>
        <strain evidence="3 4">OJF2</strain>
    </source>
</reference>
<organism evidence="3 4">
    <name type="scientific">Aquisphaera giovannonii</name>
    <dbReference type="NCBI Taxonomy" id="406548"/>
    <lineage>
        <taxon>Bacteria</taxon>
        <taxon>Pseudomonadati</taxon>
        <taxon>Planctomycetota</taxon>
        <taxon>Planctomycetia</taxon>
        <taxon>Isosphaerales</taxon>
        <taxon>Isosphaeraceae</taxon>
        <taxon>Aquisphaera</taxon>
    </lineage>
</organism>
<keyword evidence="2" id="KW-0732">Signal</keyword>
<sequence precursor="true">MRRSRPAFATATPVLALAAFLAASASASAQGPPPATTRARSASPGPITALEAGHNKAPLRQVIISADRVMNADPWVMAKYVFLSRHEVPECPTPYSVRKFRYFGGKQEMVEVIWIESGKLQIGVLATRGMGIWKVLLDGVTVLGWDSPVKDLVHPSLVNLQARGGTGWQEGFNEWLCRGGLEWNGAPGTDRVQDAAGRERTMDLTLHGRIANLPAQEVVLIAEREPPYRVTIRGEVHERSFDGPNLELASEVSIIPGGRSFRVSDTVTNRGGLRQEFQMLYRTSFGPPMLDEGARVLAPVELVSPIDEHSAKDVARYDRVDGPRLGSAEQTYCMKPLADHSNRTLVMLQNSRSDLGAVLSYDARQLPYLSLWKHTAAPEDGYVVSIQPGTNYPNTRRVEREHNRVPSLSPGASHTMALDFSLLLGTTEVKQAASEVARIQGDRRPLIRDKPEP</sequence>
<evidence type="ECO:0000256" key="2">
    <source>
        <dbReference type="SAM" id="SignalP"/>
    </source>
</evidence>
<protein>
    <recommendedName>
        <fullName evidence="5">DUF4432 domain-containing protein</fullName>
    </recommendedName>
</protein>
<dbReference type="CDD" id="cd09023">
    <property type="entry name" value="Aldose_epim_Ec_c4013"/>
    <property type="match status" value="1"/>
</dbReference>
<gene>
    <name evidence="3" type="ORF">OJF2_78170</name>
</gene>